<feature type="chain" id="PRO_5008898574" evidence="1">
    <location>
        <begin position="30"/>
        <end position="118"/>
    </location>
</feature>
<name>A0A1D1VKY5_RAMVA</name>
<accession>A0A1D1VKY5</accession>
<gene>
    <name evidence="2" type="primary">RvY_11593-1</name>
    <name evidence="2" type="synonym">RvY_11593.1</name>
    <name evidence="2" type="ORF">RvY_11593</name>
</gene>
<evidence type="ECO:0000313" key="3">
    <source>
        <dbReference type="Proteomes" id="UP000186922"/>
    </source>
</evidence>
<reference evidence="2 3" key="1">
    <citation type="journal article" date="2016" name="Nat. Commun.">
        <title>Extremotolerant tardigrade genome and improved radiotolerance of human cultured cells by tardigrade-unique protein.</title>
        <authorList>
            <person name="Hashimoto T."/>
            <person name="Horikawa D.D."/>
            <person name="Saito Y."/>
            <person name="Kuwahara H."/>
            <person name="Kozuka-Hata H."/>
            <person name="Shin-I T."/>
            <person name="Minakuchi Y."/>
            <person name="Ohishi K."/>
            <person name="Motoyama A."/>
            <person name="Aizu T."/>
            <person name="Enomoto A."/>
            <person name="Kondo K."/>
            <person name="Tanaka S."/>
            <person name="Hara Y."/>
            <person name="Koshikawa S."/>
            <person name="Sagara H."/>
            <person name="Miura T."/>
            <person name="Yokobori S."/>
            <person name="Miyagawa K."/>
            <person name="Suzuki Y."/>
            <person name="Kubo T."/>
            <person name="Oyama M."/>
            <person name="Kohara Y."/>
            <person name="Fujiyama A."/>
            <person name="Arakawa K."/>
            <person name="Katayama T."/>
            <person name="Toyoda A."/>
            <person name="Kunieda T."/>
        </authorList>
    </citation>
    <scope>NUCLEOTIDE SEQUENCE [LARGE SCALE GENOMIC DNA]</scope>
    <source>
        <strain evidence="2 3">YOKOZUNA-1</strain>
    </source>
</reference>
<evidence type="ECO:0000313" key="2">
    <source>
        <dbReference type="EMBL" id="GAV00793.1"/>
    </source>
</evidence>
<organism evidence="2 3">
    <name type="scientific">Ramazzottius varieornatus</name>
    <name type="common">Water bear</name>
    <name type="synonym">Tardigrade</name>
    <dbReference type="NCBI Taxonomy" id="947166"/>
    <lineage>
        <taxon>Eukaryota</taxon>
        <taxon>Metazoa</taxon>
        <taxon>Ecdysozoa</taxon>
        <taxon>Tardigrada</taxon>
        <taxon>Eutardigrada</taxon>
        <taxon>Parachela</taxon>
        <taxon>Hypsibioidea</taxon>
        <taxon>Ramazzottiidae</taxon>
        <taxon>Ramazzottius</taxon>
    </lineage>
</organism>
<keyword evidence="3" id="KW-1185">Reference proteome</keyword>
<dbReference type="Proteomes" id="UP000186922">
    <property type="component" value="Unassembled WGS sequence"/>
</dbReference>
<proteinExistence type="predicted"/>
<evidence type="ECO:0000256" key="1">
    <source>
        <dbReference type="SAM" id="SignalP"/>
    </source>
</evidence>
<keyword evidence="1" id="KW-0732">Signal</keyword>
<dbReference type="OrthoDB" id="10564569at2759"/>
<feature type="signal peptide" evidence="1">
    <location>
        <begin position="1"/>
        <end position="29"/>
    </location>
</feature>
<dbReference type="EMBL" id="BDGG01000006">
    <property type="protein sequence ID" value="GAV00793.1"/>
    <property type="molecule type" value="Genomic_DNA"/>
</dbReference>
<sequence length="118" mass="12887">MCSSSFNMSKAAVYSLFLLSLLTSQVCHASSMDDSLKGLLANPKLMGSNRAFGKYLRRSAPAYWTSSEANDMSSSLSPSGSSKSAYLDNFRVLPPVKRLDAKSRSILCYFNSVSCYGR</sequence>
<protein>
    <submittedName>
        <fullName evidence="2">Uncharacterized protein</fullName>
    </submittedName>
</protein>
<dbReference type="AlphaFoldDB" id="A0A1D1VKY5"/>
<comment type="caution">
    <text evidence="2">The sequence shown here is derived from an EMBL/GenBank/DDBJ whole genome shotgun (WGS) entry which is preliminary data.</text>
</comment>